<gene>
    <name evidence="1" type="ORF">R7U35_02990</name>
</gene>
<dbReference type="Proteomes" id="UP001286563">
    <property type="component" value="Unassembled WGS sequence"/>
</dbReference>
<reference evidence="1" key="1">
    <citation type="submission" date="2023-10" db="EMBL/GenBank/DDBJ databases">
        <title>Genome sequences of Mycoplasma ovipneumoniae isolated from goats.</title>
        <authorList>
            <person name="Spergser J."/>
        </authorList>
    </citation>
    <scope>NUCLEOTIDE SEQUENCE</scope>
    <source>
        <strain evidence="1">168</strain>
    </source>
</reference>
<proteinExistence type="predicted"/>
<evidence type="ECO:0000313" key="1">
    <source>
        <dbReference type="EMBL" id="MDW2893651.1"/>
    </source>
</evidence>
<dbReference type="EMBL" id="JAWPFC010000008">
    <property type="protein sequence ID" value="MDW2893651.1"/>
    <property type="molecule type" value="Genomic_DNA"/>
</dbReference>
<comment type="caution">
    <text evidence="1">The sequence shown here is derived from an EMBL/GenBank/DDBJ whole genome shotgun (WGS) entry which is preliminary data.</text>
</comment>
<accession>A0AAJ2P518</accession>
<dbReference type="RefSeq" id="WP_318052359.1">
    <property type="nucleotide sequence ID" value="NZ_JAWPFA010000001.1"/>
</dbReference>
<organism evidence="1 2">
    <name type="scientific">Mesomycoplasma ovipneumoniae</name>
    <dbReference type="NCBI Taxonomy" id="29562"/>
    <lineage>
        <taxon>Bacteria</taxon>
        <taxon>Bacillati</taxon>
        <taxon>Mycoplasmatota</taxon>
        <taxon>Mycoplasmoidales</taxon>
        <taxon>Metamycoplasmataceae</taxon>
        <taxon>Mesomycoplasma</taxon>
    </lineage>
</organism>
<protein>
    <submittedName>
        <fullName evidence="1">Uncharacterized protein</fullName>
    </submittedName>
</protein>
<evidence type="ECO:0000313" key="2">
    <source>
        <dbReference type="Proteomes" id="UP001286563"/>
    </source>
</evidence>
<dbReference type="AlphaFoldDB" id="A0AAJ2P518"/>
<sequence length="265" mass="31754">MLSNNFVPENLYFLSENEINLIWTTFENQIFENGWINKSDFIKLVNQQVELKEIDVVVAKRIISNLSFLISSNWIKVDKSFSNFIFAKNKYEVLEFYFKENSKENLSFLNSFLQTRNRVCFLTRKFPFDDKYITFKGQLEDLNKETKNFILDELIKTIIEDFETGKNKELFLNILDEAENFGDWKPVELAMIQNINLEIDEDINFIEIKNNEIFDYAKSEKEVFIKFLKNNNSIEYLFSKHSEMQKELDFEKKYIFALVQKIKKD</sequence>
<name>A0AAJ2P518_9BACT</name>